<dbReference type="InterPro" id="IPR004130">
    <property type="entry name" value="Gpn"/>
</dbReference>
<evidence type="ECO:0000256" key="3">
    <source>
        <dbReference type="ARBA" id="ARBA00022801"/>
    </source>
</evidence>
<comment type="function">
    <text evidence="5">Small GTPase required for proper nuclear import of RNA polymerase II and III (RNAPII and RNAPIII). May act at an RNAP assembly step prior to nuclear import.</text>
</comment>
<dbReference type="PANTHER" id="PTHR21231:SF7">
    <property type="entry name" value="GPN-LOOP GTPASE 3"/>
    <property type="match status" value="1"/>
</dbReference>
<name>A0ABP1RKI2_9HEXA</name>
<dbReference type="Pfam" id="PF03029">
    <property type="entry name" value="ATP_bind_1"/>
    <property type="match status" value="1"/>
</dbReference>
<keyword evidence="3 5" id="KW-0378">Hydrolase</keyword>
<accession>A0ABP1RKI2</accession>
<dbReference type="EMBL" id="CAXLJM020000078">
    <property type="protein sequence ID" value="CAL8129567.1"/>
    <property type="molecule type" value="Genomic_DNA"/>
</dbReference>
<evidence type="ECO:0000256" key="4">
    <source>
        <dbReference type="ARBA" id="ARBA00023134"/>
    </source>
</evidence>
<comment type="subunit">
    <text evidence="5">Binds to RNA polymerase II (RNAPII).</text>
</comment>
<keyword evidence="4 5" id="KW-0342">GTP-binding</keyword>
<comment type="similarity">
    <text evidence="1 5">Belongs to the GPN-loop GTPase family.</text>
</comment>
<evidence type="ECO:0000256" key="2">
    <source>
        <dbReference type="ARBA" id="ARBA00022741"/>
    </source>
</evidence>
<evidence type="ECO:0000256" key="5">
    <source>
        <dbReference type="RuleBase" id="RU365059"/>
    </source>
</evidence>
<gene>
    <name evidence="6" type="ORF">ODALV1_LOCUS23290</name>
</gene>
<dbReference type="InterPro" id="IPR027417">
    <property type="entry name" value="P-loop_NTPase"/>
</dbReference>
<sequence length="266" mass="30115">MRYAQIIMGLKDSGKSTYCKLMAKYAESKGRKMRIVNLDPALGELVYDHPIADIRDVVRINDPEEGKASTQNSGFELALGYIMENPEWLFGSIGDLKDGDYILFDCPGESQYYIHSKSMKVFAAMLVVKSFRTCGVFVRDGRMGLNGYNFIGSCLTPLTSYINLAIPHVGVMMKVDLLTDEDKSKLQLFINSEMKDVLRYENSRYKNFQYEGQPELAKLCSSAVAILEGHNIVRKKYYALDIKDEESFKGFLDIVDDLLGIILEED</sequence>
<organism evidence="6 7">
    <name type="scientific">Orchesella dallaii</name>
    <dbReference type="NCBI Taxonomy" id="48710"/>
    <lineage>
        <taxon>Eukaryota</taxon>
        <taxon>Metazoa</taxon>
        <taxon>Ecdysozoa</taxon>
        <taxon>Arthropoda</taxon>
        <taxon>Hexapoda</taxon>
        <taxon>Collembola</taxon>
        <taxon>Entomobryomorpha</taxon>
        <taxon>Entomobryoidea</taxon>
        <taxon>Orchesellidae</taxon>
        <taxon>Orchesellinae</taxon>
        <taxon>Orchesella</taxon>
    </lineage>
</organism>
<evidence type="ECO:0000256" key="1">
    <source>
        <dbReference type="ARBA" id="ARBA00005290"/>
    </source>
</evidence>
<reference evidence="6 7" key="1">
    <citation type="submission" date="2024-08" db="EMBL/GenBank/DDBJ databases">
        <authorList>
            <person name="Cucini C."/>
            <person name="Frati F."/>
        </authorList>
    </citation>
    <scope>NUCLEOTIDE SEQUENCE [LARGE SCALE GENOMIC DNA]</scope>
</reference>
<comment type="caution">
    <text evidence="6">The sequence shown here is derived from an EMBL/GenBank/DDBJ whole genome shotgun (WGS) entry which is preliminary data.</text>
</comment>
<proteinExistence type="inferred from homology"/>
<evidence type="ECO:0000313" key="6">
    <source>
        <dbReference type="EMBL" id="CAL8129567.1"/>
    </source>
</evidence>
<dbReference type="Proteomes" id="UP001642540">
    <property type="component" value="Unassembled WGS sequence"/>
</dbReference>
<keyword evidence="2 5" id="KW-0547">Nucleotide-binding</keyword>
<evidence type="ECO:0000313" key="7">
    <source>
        <dbReference type="Proteomes" id="UP001642540"/>
    </source>
</evidence>
<dbReference type="Gene3D" id="3.40.50.300">
    <property type="entry name" value="P-loop containing nucleotide triphosphate hydrolases"/>
    <property type="match status" value="1"/>
</dbReference>
<keyword evidence="7" id="KW-1185">Reference proteome</keyword>
<dbReference type="SUPFAM" id="SSF52540">
    <property type="entry name" value="P-loop containing nucleoside triphosphate hydrolases"/>
    <property type="match status" value="1"/>
</dbReference>
<protein>
    <recommendedName>
        <fullName evidence="5">GPN-loop GTPase 3</fullName>
    </recommendedName>
</protein>
<dbReference type="PANTHER" id="PTHR21231">
    <property type="entry name" value="XPA-BINDING PROTEIN 1-RELATED"/>
    <property type="match status" value="1"/>
</dbReference>